<dbReference type="PATRIC" id="fig|1230454.4.peg.417"/>
<reference evidence="3 4" key="1">
    <citation type="journal article" date="2014" name="PLoS Genet.">
        <title>Phylogenetically driven sequencing of extremely halophilic archaea reveals strategies for static and dynamic osmo-response.</title>
        <authorList>
            <person name="Becker E.A."/>
            <person name="Seitzer P.M."/>
            <person name="Tritt A."/>
            <person name="Larsen D."/>
            <person name="Krusor M."/>
            <person name="Yao A.I."/>
            <person name="Wu D."/>
            <person name="Madern D."/>
            <person name="Eisen J.A."/>
            <person name="Darling A.E."/>
            <person name="Facciotti M.T."/>
        </authorList>
    </citation>
    <scope>NUCLEOTIDE SEQUENCE [LARGE SCALE GENOMIC DNA]</scope>
    <source>
        <strain evidence="3 4">JCM 13560</strain>
    </source>
</reference>
<gene>
    <name evidence="3" type="ORF">C461_02011</name>
</gene>
<evidence type="ECO:0000313" key="4">
    <source>
        <dbReference type="Proteomes" id="UP000011575"/>
    </source>
</evidence>
<evidence type="ECO:0000256" key="1">
    <source>
        <dbReference type="SAM" id="MobiDB-lite"/>
    </source>
</evidence>
<dbReference type="Pfam" id="PF24351">
    <property type="entry name" value="DUF7511"/>
    <property type="match status" value="1"/>
</dbReference>
<proteinExistence type="predicted"/>
<dbReference type="EMBL" id="AOJI01000012">
    <property type="protein sequence ID" value="EMA69895.1"/>
    <property type="molecule type" value="Genomic_DNA"/>
</dbReference>
<name>M0PMB0_9EURY</name>
<comment type="caution">
    <text evidence="3">The sequence shown here is derived from an EMBL/GenBank/DDBJ whole genome shotgun (WGS) entry which is preliminary data.</text>
</comment>
<dbReference type="AlphaFoldDB" id="M0PMB0"/>
<accession>M0PMB0</accession>
<feature type="domain" description="DUF7511" evidence="2">
    <location>
        <begin position="31"/>
        <end position="67"/>
    </location>
</feature>
<dbReference type="InterPro" id="IPR055933">
    <property type="entry name" value="DUF7511"/>
</dbReference>
<protein>
    <recommendedName>
        <fullName evidence="2">DUF7511 domain-containing protein</fullName>
    </recommendedName>
</protein>
<evidence type="ECO:0000259" key="2">
    <source>
        <dbReference type="Pfam" id="PF24351"/>
    </source>
</evidence>
<feature type="region of interest" description="Disordered" evidence="1">
    <location>
        <begin position="1"/>
        <end position="42"/>
    </location>
</feature>
<dbReference type="Proteomes" id="UP000011575">
    <property type="component" value="Unassembled WGS sequence"/>
</dbReference>
<sequence>MPSEAARMSTSSTRVRTGPPEIACKRTDDGSGDGEVTFFERDRDPDDRTTRWITVSESDLVPADEWR</sequence>
<keyword evidence="4" id="KW-1185">Reference proteome</keyword>
<organism evidence="3 4">
    <name type="scientific">Halorubrum aidingense JCM 13560</name>
    <dbReference type="NCBI Taxonomy" id="1230454"/>
    <lineage>
        <taxon>Archaea</taxon>
        <taxon>Methanobacteriati</taxon>
        <taxon>Methanobacteriota</taxon>
        <taxon>Stenosarchaea group</taxon>
        <taxon>Halobacteria</taxon>
        <taxon>Halobacteriales</taxon>
        <taxon>Haloferacaceae</taxon>
        <taxon>Halorubrum</taxon>
    </lineage>
</organism>
<evidence type="ECO:0000313" key="3">
    <source>
        <dbReference type="EMBL" id="EMA69895.1"/>
    </source>
</evidence>